<feature type="compositionally biased region" description="Gly residues" evidence="1">
    <location>
        <begin position="386"/>
        <end position="395"/>
    </location>
</feature>
<evidence type="ECO:0000259" key="2">
    <source>
        <dbReference type="Pfam" id="PF18915"/>
    </source>
</evidence>
<keyword evidence="4" id="KW-1185">Reference proteome</keyword>
<sequence>MTANVLEHRRARAFADAVEDRPGTTAAGSREDRFTGMVAAVEALRAAPVPVLDPAVKRDQRALLMAEFERAFAGGGGVGSVVPEQRTRGSHRATEAARRFRPGTRWGRRLALGGLAAGVALGTFGGVAAASTGAVPGDALYGMKRGLEEWQLNLAGSDAERGRLLLDQASQRMTEAQKLTSHQRDGEALSPQMVDEVSRALTDMNTEGSQGRDLLKAIYAQDHSLAPMRQLADFADSQQQRLAAIEPKLGGQLDPETGKVQNLLSGISRDLAPLDLTPATGGSGATAGATGAASGDGAGPAGQTGGGRQGATTAPRGATTSGTGTHGGSSPAADPTSGNGGLVGNVGGLLGGSPSPTPSDSGSASASSGGDGNSVTLPPLLPGLLPGLGIGVSGG</sequence>
<dbReference type="InterPro" id="IPR043725">
    <property type="entry name" value="DUF5667"/>
</dbReference>
<protein>
    <submittedName>
        <fullName evidence="3">DUF5667 domain-containing protein</fullName>
    </submittedName>
</protein>
<name>A0ABV6VX65_9ACTN</name>
<evidence type="ECO:0000313" key="3">
    <source>
        <dbReference type="EMBL" id="MFC1418336.1"/>
    </source>
</evidence>
<feature type="compositionally biased region" description="Gly residues" evidence="1">
    <location>
        <begin position="294"/>
        <end position="309"/>
    </location>
</feature>
<comment type="caution">
    <text evidence="3">The sequence shown here is derived from an EMBL/GenBank/DDBJ whole genome shotgun (WGS) entry which is preliminary data.</text>
</comment>
<feature type="compositionally biased region" description="Low complexity" evidence="1">
    <location>
        <begin position="352"/>
        <end position="385"/>
    </location>
</feature>
<dbReference type="Proteomes" id="UP001592531">
    <property type="component" value="Unassembled WGS sequence"/>
</dbReference>
<evidence type="ECO:0000256" key="1">
    <source>
        <dbReference type="SAM" id="MobiDB-lite"/>
    </source>
</evidence>
<accession>A0ABV6VX65</accession>
<reference evidence="3 4" key="1">
    <citation type="submission" date="2024-09" db="EMBL/GenBank/DDBJ databases">
        <authorList>
            <person name="Lee S.D."/>
        </authorList>
    </citation>
    <scope>NUCLEOTIDE SEQUENCE [LARGE SCALE GENOMIC DNA]</scope>
    <source>
        <strain evidence="3 4">N8-3</strain>
    </source>
</reference>
<feature type="compositionally biased region" description="Gly residues" evidence="1">
    <location>
        <begin position="338"/>
        <end position="351"/>
    </location>
</feature>
<feature type="region of interest" description="Disordered" evidence="1">
    <location>
        <begin position="79"/>
        <end position="100"/>
    </location>
</feature>
<dbReference type="RefSeq" id="WP_380537123.1">
    <property type="nucleotide sequence ID" value="NZ_JBHFAB010000011.1"/>
</dbReference>
<dbReference type="EMBL" id="JBHFAB010000011">
    <property type="protein sequence ID" value="MFC1418336.1"/>
    <property type="molecule type" value="Genomic_DNA"/>
</dbReference>
<feature type="domain" description="DUF5667" evidence="2">
    <location>
        <begin position="133"/>
        <end position="250"/>
    </location>
</feature>
<feature type="region of interest" description="Disordered" evidence="1">
    <location>
        <begin position="275"/>
        <end position="395"/>
    </location>
</feature>
<dbReference type="Pfam" id="PF18915">
    <property type="entry name" value="DUF5667"/>
    <property type="match status" value="1"/>
</dbReference>
<evidence type="ECO:0000313" key="4">
    <source>
        <dbReference type="Proteomes" id="UP001592531"/>
    </source>
</evidence>
<feature type="compositionally biased region" description="Low complexity" evidence="1">
    <location>
        <begin position="310"/>
        <end position="337"/>
    </location>
</feature>
<gene>
    <name evidence="3" type="ORF">ACEZDE_17065</name>
</gene>
<organism evidence="3 4">
    <name type="scientific">Streptacidiphilus cavernicola</name>
    <dbReference type="NCBI Taxonomy" id="3342716"/>
    <lineage>
        <taxon>Bacteria</taxon>
        <taxon>Bacillati</taxon>
        <taxon>Actinomycetota</taxon>
        <taxon>Actinomycetes</taxon>
        <taxon>Kitasatosporales</taxon>
        <taxon>Streptomycetaceae</taxon>
        <taxon>Streptacidiphilus</taxon>
    </lineage>
</organism>
<proteinExistence type="predicted"/>